<gene>
    <name evidence="2" type="ordered locus">Rta_22260</name>
</gene>
<dbReference type="OrthoDB" id="9791183at2"/>
<dbReference type="EMBL" id="CP000245">
    <property type="protein sequence ID" value="AEG93322.1"/>
    <property type="molecule type" value="Genomic_DNA"/>
</dbReference>
<evidence type="ECO:0000256" key="1">
    <source>
        <dbReference type="SAM" id="SignalP"/>
    </source>
</evidence>
<dbReference type="eggNOG" id="ENOG5032WUU">
    <property type="taxonomic scope" value="Bacteria"/>
</dbReference>
<dbReference type="RefSeq" id="WP_013901554.1">
    <property type="nucleotide sequence ID" value="NC_015677.1"/>
</dbReference>
<reference evidence="3" key="1">
    <citation type="submission" date="2006-01" db="EMBL/GenBank/DDBJ databases">
        <title>Genome of the cyst-dividing bacterium Ramlibacter tataouinensis.</title>
        <authorList>
            <person name="Barakat M."/>
            <person name="Ortet P."/>
            <person name="De Luca G."/>
            <person name="Jourlin-Castelli C."/>
            <person name="Ansaldi M."/>
            <person name="Py B."/>
            <person name="Fichant G."/>
            <person name="Coutinho P."/>
            <person name="Voulhoux R."/>
            <person name="Bastien O."/>
            <person name="Roy S."/>
            <person name="Marechal E."/>
            <person name="Henrissat B."/>
            <person name="Quentin Y."/>
            <person name="Noirot P."/>
            <person name="Filloux A."/>
            <person name="Mejean V."/>
            <person name="DuBow M."/>
            <person name="Barras F."/>
            <person name="Heulin T."/>
        </authorList>
    </citation>
    <scope>NUCLEOTIDE SEQUENCE [LARGE SCALE GENOMIC DNA]</scope>
    <source>
        <strain evidence="3">ATCC BAA-407 / DSM 14655 / LMG 21543 / TTB310</strain>
    </source>
</reference>
<feature type="chain" id="PRO_5003329214" description="Lipoprotein" evidence="1">
    <location>
        <begin position="23"/>
        <end position="251"/>
    </location>
</feature>
<protein>
    <recommendedName>
        <fullName evidence="4">Lipoprotein</fullName>
    </recommendedName>
</protein>
<dbReference type="PATRIC" id="fig|365046.3.peg.2279"/>
<organism evidence="2 3">
    <name type="scientific">Ramlibacter tataouinensis (strain ATCC BAA-407 / DSM 14655 / LMG 21543 / TTB310)</name>
    <dbReference type="NCBI Taxonomy" id="365046"/>
    <lineage>
        <taxon>Bacteria</taxon>
        <taxon>Pseudomonadati</taxon>
        <taxon>Pseudomonadota</taxon>
        <taxon>Betaproteobacteria</taxon>
        <taxon>Burkholderiales</taxon>
        <taxon>Comamonadaceae</taxon>
        <taxon>Ramlibacter</taxon>
    </lineage>
</organism>
<keyword evidence="1" id="KW-0732">Signal</keyword>
<keyword evidence="3" id="KW-1185">Reference proteome</keyword>
<dbReference type="KEGG" id="rta:Rta_22260"/>
<reference evidence="2 3" key="2">
    <citation type="journal article" date="2011" name="PLoS ONE">
        <title>The Cyst-Dividing Bacterium Ramlibacter tataouinensis TTB310 Genome Reveals a Well-Stocked Toolbox for Adaptation to a Desert Environment.</title>
        <authorList>
            <person name="De Luca G."/>
            <person name="Barakat M."/>
            <person name="Ortet P."/>
            <person name="Fochesato S."/>
            <person name="Jourlin-Castelli C."/>
            <person name="Ansaldi M."/>
            <person name="Py B."/>
            <person name="Fichant G."/>
            <person name="Coutinho P.M."/>
            <person name="Voulhoux R."/>
            <person name="Bastien O."/>
            <person name="Marechal E."/>
            <person name="Henrissat B."/>
            <person name="Quentin Y."/>
            <person name="Noirot P."/>
            <person name="Filloux A."/>
            <person name="Mejean V."/>
            <person name="Dubow M.S."/>
            <person name="Barras F."/>
            <person name="Barbe V."/>
            <person name="Weissenbach J."/>
            <person name="Mihalcescu I."/>
            <person name="Vermeglio A."/>
            <person name="Achouak W."/>
            <person name="Heulin T."/>
        </authorList>
    </citation>
    <scope>NUCLEOTIDE SEQUENCE [LARGE SCALE GENOMIC DNA]</scope>
    <source>
        <strain evidence="3">ATCC BAA-407 / DSM 14655 / LMG 21543 / TTB310</strain>
    </source>
</reference>
<dbReference type="STRING" id="365046.Rta_22260"/>
<evidence type="ECO:0000313" key="2">
    <source>
        <dbReference type="EMBL" id="AEG93322.1"/>
    </source>
</evidence>
<feature type="signal peptide" evidence="1">
    <location>
        <begin position="1"/>
        <end position="22"/>
    </location>
</feature>
<proteinExistence type="predicted"/>
<dbReference type="PROSITE" id="PS51257">
    <property type="entry name" value="PROKAR_LIPOPROTEIN"/>
    <property type="match status" value="1"/>
</dbReference>
<dbReference type="AlphaFoldDB" id="F5XZW1"/>
<dbReference type="Proteomes" id="UP000008385">
    <property type="component" value="Chromosome"/>
</dbReference>
<evidence type="ECO:0000313" key="3">
    <source>
        <dbReference type="Proteomes" id="UP000008385"/>
    </source>
</evidence>
<evidence type="ECO:0008006" key="4">
    <source>
        <dbReference type="Google" id="ProtNLM"/>
    </source>
</evidence>
<name>F5XZW1_RAMTT</name>
<dbReference type="HOGENOM" id="CLU_094097_0_0_4"/>
<accession>F5XZW1</accession>
<sequence>MKHLHTRLLGAAVLSTLVGALAACGGGGDDTPPPAANVAGLWTGITSNGRAVIALTFQSGSTWALYSVLGNPGVIGGAVQANGSVSGRTINGGPDARDFSLEAGVVSPVTLTATVNPRQSISGSVSGSSTGTFSGSYNTAFDQTPSLATVTGVYAGSGTVGGGSEPASVALAADGTLSGSSSSGCTYAGTVTPRTDGNAYNVSVIFGGGVCALGSATVNGVAIYDSGARRLYAAALNGNRTDGFLFLGTKP</sequence>